<dbReference type="GO" id="GO:0046872">
    <property type="term" value="F:metal ion binding"/>
    <property type="evidence" value="ECO:0007669"/>
    <property type="project" value="InterPro"/>
</dbReference>
<dbReference type="Gene3D" id="2.30.40.10">
    <property type="entry name" value="Urease, subunit C, domain 1"/>
    <property type="match status" value="1"/>
</dbReference>
<sequence>MLVIQNGRLIDPKNKLDKICDLYIQNGKVIAIGQAPEGFAETLSANQIIDATGLVVTPGLIDLCAHVREPGYTQKGTIASETAAAVAGGITTMVTPPTTKPVVDNPAVAEMIIDRAEATGLAQVLPMGALTQGLEGEQLAPLHALSSSGCVAFSNARKSIPSALVLLRCLEYAATHDFLVIFQPQDHHLADKGCMHDDITCTRLGLSGIPETAETVEVARCLLLVEQTGVRAHFGQLSAERSVRMVTDARQRGLNVTADVAIHHLLLTDVNVNGFNSMFHVIPPLRSQLDRAGLLHGLVTDGIQAICSDHQPHDPAAKQAPFASTDPGISGLETLLPLCLRLVRQELLSLPQLIEKLTSAPAAILSLDKGSLGVGSIADICIFNPETEWQLTSVNCVSAGKNSPFMNIPLKGKVTHTLIKGKTVYQAS</sequence>
<dbReference type="InterPro" id="IPR024403">
    <property type="entry name" value="DHOase_cat"/>
</dbReference>
<dbReference type="InterPro" id="IPR050138">
    <property type="entry name" value="DHOase/Allantoinase_Hydrolase"/>
</dbReference>
<dbReference type="NCBIfam" id="NF005791">
    <property type="entry name" value="PRK07627.1"/>
    <property type="match status" value="1"/>
</dbReference>
<dbReference type="SUPFAM" id="SSF51556">
    <property type="entry name" value="Metallo-dependent hydrolases"/>
    <property type="match status" value="1"/>
</dbReference>
<dbReference type="Gene3D" id="3.20.20.140">
    <property type="entry name" value="Metal-dependent hydrolases"/>
    <property type="match status" value="1"/>
</dbReference>
<keyword evidence="1" id="KW-0665">Pyrimidine biosynthesis</keyword>
<protein>
    <submittedName>
        <fullName evidence="3">Dihydroorotase</fullName>
    </submittedName>
</protein>
<dbReference type="GO" id="GO:0006221">
    <property type="term" value="P:pyrimidine nucleotide biosynthetic process"/>
    <property type="evidence" value="ECO:0007669"/>
    <property type="project" value="UniProtKB-KW"/>
</dbReference>
<feature type="domain" description="Dihydroorotase catalytic" evidence="2">
    <location>
        <begin position="54"/>
        <end position="238"/>
    </location>
</feature>
<evidence type="ECO:0000313" key="4">
    <source>
        <dbReference type="Proteomes" id="UP000185999"/>
    </source>
</evidence>
<dbReference type="RefSeq" id="WP_054342649.1">
    <property type="nucleotide sequence ID" value="NZ_FTOE01000001.1"/>
</dbReference>
<dbReference type="GO" id="GO:0005737">
    <property type="term" value="C:cytoplasm"/>
    <property type="evidence" value="ECO:0007669"/>
    <property type="project" value="TreeGrafter"/>
</dbReference>
<dbReference type="Proteomes" id="UP000185999">
    <property type="component" value="Unassembled WGS sequence"/>
</dbReference>
<reference evidence="4" key="1">
    <citation type="submission" date="2017-01" db="EMBL/GenBank/DDBJ databases">
        <authorList>
            <person name="Varghese N."/>
            <person name="Submissions S."/>
        </authorList>
    </citation>
    <scope>NUCLEOTIDE SEQUENCE [LARGE SCALE GENOMIC DNA]</scope>
    <source>
        <strain evidence="4">DSM 22306</strain>
    </source>
</reference>
<dbReference type="SUPFAM" id="SSF51338">
    <property type="entry name" value="Composite domain of metallo-dependent hydrolases"/>
    <property type="match status" value="1"/>
</dbReference>
<name>A0A1N7J166_9GAMM</name>
<dbReference type="GO" id="GO:0004038">
    <property type="term" value="F:allantoinase activity"/>
    <property type="evidence" value="ECO:0007669"/>
    <property type="project" value="TreeGrafter"/>
</dbReference>
<dbReference type="STRING" id="619304.SAMN05421760_101458"/>
<evidence type="ECO:0000259" key="2">
    <source>
        <dbReference type="Pfam" id="PF12890"/>
    </source>
</evidence>
<dbReference type="InterPro" id="IPR004722">
    <property type="entry name" value="DHOase"/>
</dbReference>
<organism evidence="3 4">
    <name type="scientific">Neptunomonas antarctica</name>
    <dbReference type="NCBI Taxonomy" id="619304"/>
    <lineage>
        <taxon>Bacteria</taxon>
        <taxon>Pseudomonadati</taxon>
        <taxon>Pseudomonadota</taxon>
        <taxon>Gammaproteobacteria</taxon>
        <taxon>Oceanospirillales</taxon>
        <taxon>Oceanospirillaceae</taxon>
        <taxon>Neptunomonas</taxon>
    </lineage>
</organism>
<dbReference type="Pfam" id="PF12890">
    <property type="entry name" value="DHOase"/>
    <property type="match status" value="1"/>
</dbReference>
<dbReference type="InterPro" id="IPR011059">
    <property type="entry name" value="Metal-dep_hydrolase_composite"/>
</dbReference>
<dbReference type="PANTHER" id="PTHR43668:SF2">
    <property type="entry name" value="ALLANTOINASE"/>
    <property type="match status" value="1"/>
</dbReference>
<dbReference type="CDD" id="cd01317">
    <property type="entry name" value="DHOase_IIa"/>
    <property type="match status" value="1"/>
</dbReference>
<dbReference type="GO" id="GO:0006145">
    <property type="term" value="P:purine nucleobase catabolic process"/>
    <property type="evidence" value="ECO:0007669"/>
    <property type="project" value="TreeGrafter"/>
</dbReference>
<dbReference type="OrthoDB" id="5687299at2"/>
<keyword evidence="4" id="KW-1185">Reference proteome</keyword>
<evidence type="ECO:0000256" key="1">
    <source>
        <dbReference type="ARBA" id="ARBA00022975"/>
    </source>
</evidence>
<accession>A0A1N7J166</accession>
<dbReference type="NCBIfam" id="TIGR00857">
    <property type="entry name" value="pyrC_multi"/>
    <property type="match status" value="1"/>
</dbReference>
<dbReference type="InterPro" id="IPR032466">
    <property type="entry name" value="Metal_Hydrolase"/>
</dbReference>
<proteinExistence type="predicted"/>
<gene>
    <name evidence="3" type="ORF">SAMN05421760_101458</name>
</gene>
<dbReference type="EMBL" id="FTOE01000001">
    <property type="protein sequence ID" value="SIS43093.1"/>
    <property type="molecule type" value="Genomic_DNA"/>
</dbReference>
<dbReference type="AlphaFoldDB" id="A0A1N7J166"/>
<dbReference type="PANTHER" id="PTHR43668">
    <property type="entry name" value="ALLANTOINASE"/>
    <property type="match status" value="1"/>
</dbReference>
<evidence type="ECO:0000313" key="3">
    <source>
        <dbReference type="EMBL" id="SIS43093.1"/>
    </source>
</evidence>
<dbReference type="GO" id="GO:0004151">
    <property type="term" value="F:dihydroorotase activity"/>
    <property type="evidence" value="ECO:0007669"/>
    <property type="project" value="InterPro"/>
</dbReference>